<evidence type="ECO:0000256" key="6">
    <source>
        <dbReference type="SAM" id="SignalP"/>
    </source>
</evidence>
<protein>
    <recommendedName>
        <fullName evidence="4">Outer membrane protein assembly factor BamE</fullName>
    </recommendedName>
</protein>
<comment type="function">
    <text evidence="4">Part of the outer membrane protein assembly complex, which is involved in assembly and insertion of beta-barrel proteins into the outer membrane.</text>
</comment>
<sequence>MSDMKRLRPTHLSLARTARWAAWACLAAGVAGCASWSQTAQRLATLGGALTPYRMDIQQGNVVVREQVEALQPGMPRAQVQAILGTPLVASIFHADRWDYVFTFQRQGQPPQRRVVSVFFDGERLARVQADGELPSEREFVAELQVRRPSGPPPALEASEAQLRAAEGRAAAASASPAAEPPAPADAYPPLEAR</sequence>
<reference evidence="8 9" key="1">
    <citation type="submission" date="2019-07" db="EMBL/GenBank/DDBJ databases">
        <title>Tepidimonas alkaliphilus YIM 72238 draft genome.</title>
        <authorList>
            <person name="Da Costa M.S."/>
            <person name="Froufe H.J.C."/>
            <person name="Egas C."/>
            <person name="Albuquerque L."/>
        </authorList>
    </citation>
    <scope>NUCLEOTIDE SEQUENCE [LARGE SCALE GENOMIC DNA]</scope>
    <source>
        <strain evidence="8 9">YIM 72238</strain>
    </source>
</reference>
<evidence type="ECO:0000313" key="9">
    <source>
        <dbReference type="Proteomes" id="UP000315736"/>
    </source>
</evidence>
<evidence type="ECO:0000256" key="5">
    <source>
        <dbReference type="SAM" id="MobiDB-lite"/>
    </source>
</evidence>
<feature type="region of interest" description="Disordered" evidence="5">
    <location>
        <begin position="145"/>
        <end position="194"/>
    </location>
</feature>
<dbReference type="AlphaFoldDB" id="A0A554W757"/>
<feature type="chain" id="PRO_5022275738" description="Outer membrane protein assembly factor BamE" evidence="6">
    <location>
        <begin position="28"/>
        <end position="194"/>
    </location>
</feature>
<dbReference type="HAMAP" id="MF_00925">
    <property type="entry name" value="OM_assembly_BamE"/>
    <property type="match status" value="1"/>
</dbReference>
<keyword evidence="4" id="KW-0449">Lipoprotein</keyword>
<dbReference type="Pfam" id="PF04355">
    <property type="entry name" value="BamE"/>
    <property type="match status" value="1"/>
</dbReference>
<evidence type="ECO:0000256" key="4">
    <source>
        <dbReference type="HAMAP-Rule" id="MF_00925"/>
    </source>
</evidence>
<comment type="caution">
    <text evidence="8">The sequence shown here is derived from an EMBL/GenBank/DDBJ whole genome shotgun (WGS) entry which is preliminary data.</text>
</comment>
<feature type="compositionally biased region" description="Low complexity" evidence="5">
    <location>
        <begin position="160"/>
        <end position="178"/>
    </location>
</feature>
<evidence type="ECO:0000259" key="7">
    <source>
        <dbReference type="Pfam" id="PF04355"/>
    </source>
</evidence>
<comment type="similarity">
    <text evidence="4">Belongs to the BamE family.</text>
</comment>
<dbReference type="GO" id="GO:0043165">
    <property type="term" value="P:Gram-negative-bacterium-type cell outer membrane assembly"/>
    <property type="evidence" value="ECO:0007669"/>
    <property type="project" value="UniProtKB-UniRule"/>
</dbReference>
<evidence type="ECO:0000313" key="8">
    <source>
        <dbReference type="EMBL" id="TSE19406.1"/>
    </source>
</evidence>
<keyword evidence="2 4" id="KW-0472">Membrane</keyword>
<comment type="subcellular location">
    <subcellularLocation>
        <location evidence="4">Cell outer membrane</location>
        <topology evidence="4">Lipid-anchor</topology>
    </subcellularLocation>
</comment>
<dbReference type="PANTHER" id="PTHR37482:SF1">
    <property type="entry name" value="OUTER MEMBRANE PROTEIN ASSEMBLY FACTOR BAME"/>
    <property type="match status" value="1"/>
</dbReference>
<dbReference type="InterPro" id="IPR037873">
    <property type="entry name" value="BamE-like"/>
</dbReference>
<dbReference type="Gene3D" id="3.30.1450.10">
    <property type="match status" value="1"/>
</dbReference>
<evidence type="ECO:0000256" key="2">
    <source>
        <dbReference type="ARBA" id="ARBA00023136"/>
    </source>
</evidence>
<feature type="signal peptide" evidence="6">
    <location>
        <begin position="1"/>
        <end position="27"/>
    </location>
</feature>
<comment type="subunit">
    <text evidence="4">Part of the Bam complex.</text>
</comment>
<feature type="compositionally biased region" description="Low complexity" evidence="5">
    <location>
        <begin position="185"/>
        <end position="194"/>
    </location>
</feature>
<name>A0A554W757_9BURK</name>
<keyword evidence="3 4" id="KW-0998">Cell outer membrane</keyword>
<keyword evidence="9" id="KW-1185">Reference proteome</keyword>
<keyword evidence="1 4" id="KW-0732">Signal</keyword>
<keyword evidence="4" id="KW-0564">Palmitate</keyword>
<gene>
    <name evidence="4 8" type="primary">bamE</name>
    <name evidence="8" type="ORF">Talka_01495</name>
</gene>
<dbReference type="PANTHER" id="PTHR37482">
    <property type="entry name" value="OUTER MEMBRANE PROTEIN ASSEMBLY FACTOR BAME"/>
    <property type="match status" value="1"/>
</dbReference>
<dbReference type="InterPro" id="IPR026592">
    <property type="entry name" value="BamE"/>
</dbReference>
<organism evidence="8 9">
    <name type="scientific">Tepidimonas alkaliphilus</name>
    <dbReference type="NCBI Taxonomy" id="2588942"/>
    <lineage>
        <taxon>Bacteria</taxon>
        <taxon>Pseudomonadati</taxon>
        <taxon>Pseudomonadota</taxon>
        <taxon>Betaproteobacteria</taxon>
        <taxon>Burkholderiales</taxon>
        <taxon>Tepidimonas</taxon>
    </lineage>
</organism>
<evidence type="ECO:0000256" key="3">
    <source>
        <dbReference type="ARBA" id="ARBA00023237"/>
    </source>
</evidence>
<dbReference type="EMBL" id="VJNB01000007">
    <property type="protein sequence ID" value="TSE19406.1"/>
    <property type="molecule type" value="Genomic_DNA"/>
</dbReference>
<dbReference type="Proteomes" id="UP000315736">
    <property type="component" value="Unassembled WGS sequence"/>
</dbReference>
<dbReference type="InterPro" id="IPR007450">
    <property type="entry name" value="BamE_dom"/>
</dbReference>
<dbReference type="GO" id="GO:0051205">
    <property type="term" value="P:protein insertion into membrane"/>
    <property type="evidence" value="ECO:0007669"/>
    <property type="project" value="UniProtKB-UniRule"/>
</dbReference>
<proteinExistence type="inferred from homology"/>
<feature type="domain" description="Outer membrane protein assembly factor BamE" evidence="7">
    <location>
        <begin position="60"/>
        <end position="128"/>
    </location>
</feature>
<dbReference type="GO" id="GO:0030674">
    <property type="term" value="F:protein-macromolecule adaptor activity"/>
    <property type="evidence" value="ECO:0007669"/>
    <property type="project" value="TreeGrafter"/>
</dbReference>
<evidence type="ECO:0000256" key="1">
    <source>
        <dbReference type="ARBA" id="ARBA00022729"/>
    </source>
</evidence>
<dbReference type="GO" id="GO:1990063">
    <property type="term" value="C:Bam protein complex"/>
    <property type="evidence" value="ECO:0007669"/>
    <property type="project" value="TreeGrafter"/>
</dbReference>
<accession>A0A554W757</accession>
<dbReference type="PROSITE" id="PS51257">
    <property type="entry name" value="PROKAR_LIPOPROTEIN"/>
    <property type="match status" value="1"/>
</dbReference>